<dbReference type="SUPFAM" id="SSF51126">
    <property type="entry name" value="Pectin lyase-like"/>
    <property type="match status" value="1"/>
</dbReference>
<dbReference type="GO" id="GO:0016829">
    <property type="term" value="F:lyase activity"/>
    <property type="evidence" value="ECO:0007669"/>
    <property type="project" value="UniProtKB-KW"/>
</dbReference>
<dbReference type="InterPro" id="IPR011050">
    <property type="entry name" value="Pectin_lyase_fold/virulence"/>
</dbReference>
<dbReference type="InterPro" id="IPR039448">
    <property type="entry name" value="Beta_helix"/>
</dbReference>
<evidence type="ECO:0000313" key="5">
    <source>
        <dbReference type="EMBL" id="TWU19047.1"/>
    </source>
</evidence>
<dbReference type="SMART" id="SM00710">
    <property type="entry name" value="PbH1"/>
    <property type="match status" value="7"/>
</dbReference>
<reference evidence="5 6" key="1">
    <citation type="journal article" date="2020" name="Antonie Van Leeuwenhoek">
        <title>Rhodopirellula heiligendammensis sp. nov., Rhodopirellula pilleata sp. nov., and Rhodopirellula solitaria sp. nov. isolated from natural or artificial marine surfaces in Northern Germany and California, USA, and emended description of the genus Rhodopirellula.</title>
        <authorList>
            <person name="Kallscheuer N."/>
            <person name="Wiegand S."/>
            <person name="Jogler M."/>
            <person name="Boedeker C."/>
            <person name="Peeters S.H."/>
            <person name="Rast P."/>
            <person name="Heuer A."/>
            <person name="Jetten M.S.M."/>
            <person name="Rohde M."/>
            <person name="Jogler C."/>
        </authorList>
    </citation>
    <scope>NUCLEOTIDE SEQUENCE [LARGE SCALE GENOMIC DNA]</scope>
    <source>
        <strain evidence="5 6">Poly21</strain>
    </source>
</reference>
<dbReference type="InterPro" id="IPR012334">
    <property type="entry name" value="Pectin_lyas_fold"/>
</dbReference>
<dbReference type="Pfam" id="PF13229">
    <property type="entry name" value="Beta_helix"/>
    <property type="match status" value="2"/>
</dbReference>
<organism evidence="5 6">
    <name type="scientific">Allorhodopirellula heiligendammensis</name>
    <dbReference type="NCBI Taxonomy" id="2714739"/>
    <lineage>
        <taxon>Bacteria</taxon>
        <taxon>Pseudomonadati</taxon>
        <taxon>Planctomycetota</taxon>
        <taxon>Planctomycetia</taxon>
        <taxon>Pirellulales</taxon>
        <taxon>Pirellulaceae</taxon>
        <taxon>Allorhodopirellula</taxon>
    </lineage>
</organism>
<dbReference type="InterPro" id="IPR006626">
    <property type="entry name" value="PbH1"/>
</dbReference>
<feature type="domain" description="Right handed beta helix" evidence="4">
    <location>
        <begin position="116"/>
        <end position="222"/>
    </location>
</feature>
<feature type="domain" description="Right handed beta helix" evidence="4">
    <location>
        <begin position="242"/>
        <end position="376"/>
    </location>
</feature>
<feature type="chain" id="PRO_5022784971" evidence="3">
    <location>
        <begin position="22"/>
        <end position="385"/>
    </location>
</feature>
<dbReference type="AlphaFoldDB" id="A0A5C6C4X1"/>
<dbReference type="PANTHER" id="PTHR22990:SF15">
    <property type="entry name" value="F-BOX ONLY PROTEIN 10"/>
    <property type="match status" value="1"/>
</dbReference>
<sequence>MIQSLLLSIALALLLASPAYSQLVIDASKYDSLQAAADAIPSAGGVLRIPAGEYEITQPLRIKTGDTRVVGDGTATHIINQNTDGQPAILIENPAYASKSTPPKERLWRVNLANLRVTGNNKSGAGIEARYIEEIFVHGVTSSYHGGDGLKLHYCYEDPRISNNLFTYNKHAGLQIEACHDIIVSANQFEENQDGVRCIDSFNLTMSGNNLDDHLGDGLVIENTYGNVIASNMIEECQGWAIVLDRDCYGTTVSANVIAHDFGGGIDLRDAHGCAISANTFTIVKNAAIAVRESSASITISANNFSDTWIGNDPDGKPLQKRSDESSKTEQTPNEATGVLLQDCEGIVISGNLFSRLATESVRQEGHCQRILINNNGEMRRGDQN</sequence>
<keyword evidence="5" id="KW-0456">Lyase</keyword>
<feature type="region of interest" description="Disordered" evidence="2">
    <location>
        <begin position="311"/>
        <end position="336"/>
    </location>
</feature>
<dbReference type="Gene3D" id="2.160.20.10">
    <property type="entry name" value="Single-stranded right-handed beta-helix, Pectin lyase-like"/>
    <property type="match status" value="1"/>
</dbReference>
<evidence type="ECO:0000256" key="2">
    <source>
        <dbReference type="SAM" id="MobiDB-lite"/>
    </source>
</evidence>
<evidence type="ECO:0000259" key="4">
    <source>
        <dbReference type="Pfam" id="PF13229"/>
    </source>
</evidence>
<dbReference type="PANTHER" id="PTHR22990">
    <property type="entry name" value="F-BOX ONLY PROTEIN"/>
    <property type="match status" value="1"/>
</dbReference>
<keyword evidence="1" id="KW-0677">Repeat</keyword>
<protein>
    <submittedName>
        <fullName evidence="5">Pectate lyase superfamily protein</fullName>
    </submittedName>
</protein>
<dbReference type="Proteomes" id="UP000319908">
    <property type="component" value="Unassembled WGS sequence"/>
</dbReference>
<dbReference type="RefSeq" id="WP_146405959.1">
    <property type="nucleotide sequence ID" value="NZ_SJPU01000001.1"/>
</dbReference>
<dbReference type="EMBL" id="SJPU01000001">
    <property type="protein sequence ID" value="TWU19047.1"/>
    <property type="molecule type" value="Genomic_DNA"/>
</dbReference>
<accession>A0A5C6C4X1</accession>
<dbReference type="OrthoDB" id="230201at2"/>
<keyword evidence="3" id="KW-0732">Signal</keyword>
<name>A0A5C6C4X1_9BACT</name>
<feature type="compositionally biased region" description="Basic and acidic residues" evidence="2">
    <location>
        <begin position="314"/>
        <end position="328"/>
    </location>
</feature>
<gene>
    <name evidence="5" type="ORF">Poly21_12180</name>
</gene>
<feature type="signal peptide" evidence="3">
    <location>
        <begin position="1"/>
        <end position="21"/>
    </location>
</feature>
<dbReference type="InterPro" id="IPR051550">
    <property type="entry name" value="SCF-Subunits/Alg-Epimerases"/>
</dbReference>
<keyword evidence="6" id="KW-1185">Reference proteome</keyword>
<comment type="caution">
    <text evidence="5">The sequence shown here is derived from an EMBL/GenBank/DDBJ whole genome shotgun (WGS) entry which is preliminary data.</text>
</comment>
<evidence type="ECO:0000256" key="1">
    <source>
        <dbReference type="ARBA" id="ARBA00022737"/>
    </source>
</evidence>
<evidence type="ECO:0000313" key="6">
    <source>
        <dbReference type="Proteomes" id="UP000319908"/>
    </source>
</evidence>
<evidence type="ECO:0000256" key="3">
    <source>
        <dbReference type="SAM" id="SignalP"/>
    </source>
</evidence>
<proteinExistence type="predicted"/>